<name>T1I3N5_RHOPR</name>
<dbReference type="InParanoid" id="T1I3N5"/>
<evidence type="ECO:0000313" key="3">
    <source>
        <dbReference type="Proteomes" id="UP000015103"/>
    </source>
</evidence>
<reference evidence="2" key="1">
    <citation type="submission" date="2015-05" db="UniProtKB">
        <authorList>
            <consortium name="EnsemblMetazoa"/>
        </authorList>
    </citation>
    <scope>IDENTIFICATION</scope>
</reference>
<dbReference type="InterPro" id="IPR038365">
    <property type="entry name" value="EcoRII_C_sf"/>
</dbReference>
<dbReference type="Proteomes" id="UP000015103">
    <property type="component" value="Unassembled WGS sequence"/>
</dbReference>
<evidence type="ECO:0000313" key="2">
    <source>
        <dbReference type="EnsemblMetazoa" id="RPRC010904-PA"/>
    </source>
</evidence>
<dbReference type="GO" id="GO:0009036">
    <property type="term" value="F:type II site-specific deoxyribonuclease activity"/>
    <property type="evidence" value="ECO:0007669"/>
    <property type="project" value="InterPro"/>
</dbReference>
<dbReference type="Pfam" id="PF09019">
    <property type="entry name" value="EcoRII-C"/>
    <property type="match status" value="1"/>
</dbReference>
<evidence type="ECO:0000259" key="1">
    <source>
        <dbReference type="Pfam" id="PF09019"/>
    </source>
</evidence>
<dbReference type="InterPro" id="IPR015109">
    <property type="entry name" value="Restrct_endonuc_II_EcoRII_C"/>
</dbReference>
<dbReference type="Gene3D" id="3.40.91.80">
    <property type="match status" value="1"/>
</dbReference>
<dbReference type="EnsemblMetazoa" id="RPRC010904-RA">
    <property type="protein sequence ID" value="RPRC010904-PA"/>
    <property type="gene ID" value="RPRC010904"/>
</dbReference>
<proteinExistence type="predicted"/>
<dbReference type="GO" id="GO:0009307">
    <property type="term" value="P:DNA restriction-modification system"/>
    <property type="evidence" value="ECO:0007669"/>
    <property type="project" value="InterPro"/>
</dbReference>
<keyword evidence="3" id="KW-1185">Reference proteome</keyword>
<sequence>MKSGYLSDYFEGVAAKRLRSVEVDTRCSNQHEYNATKAMEKFLGRPGKKVQIPARFIYLNDDDAGPLVEDAYLTYGDRRAGTVDNRTGKPRSEYRLYFPTTNVSLNSSEGDLLVIAKKRDGNLIVIVAENGSSIGRQIEWLFGFSKLNHPGFSARSELETEQDRIAFSARVVLENIGIVVESRTDSCLDEMLEKFPAGFPSTREFSAYARSTLADIHPIDNPDSVLMTWMEREEILFRTLERYLIADKLSKGFSPKGNGIVDTDGFLQFSLSVQNRRKSRVGLALENHLEIIFKENGIRYSRGVVTENRCKPDFLFPSIVEYRDPDFAHFNLTMLGVKSTCKDRWRQILSEASRIPAKHLLTLQPSISENQTKEMATENVQLVVPALLHSTYSSEQQKWLKDLNTFILMVREKQSGSALLNK</sequence>
<dbReference type="AlphaFoldDB" id="T1I3N5"/>
<protein>
    <submittedName>
        <fullName evidence="2">EcoRII-C domain-containing protein</fullName>
    </submittedName>
</protein>
<dbReference type="InterPro" id="IPR011335">
    <property type="entry name" value="Restrct_endonuc-II-like"/>
</dbReference>
<dbReference type="SUPFAM" id="SSF52980">
    <property type="entry name" value="Restriction endonuclease-like"/>
    <property type="match status" value="1"/>
</dbReference>
<dbReference type="EMBL" id="ACPB03030400">
    <property type="status" value="NOT_ANNOTATED_CDS"/>
    <property type="molecule type" value="Genomic_DNA"/>
</dbReference>
<dbReference type="GO" id="GO:0006281">
    <property type="term" value="P:DNA repair"/>
    <property type="evidence" value="ECO:0007669"/>
    <property type="project" value="UniProtKB-ARBA"/>
</dbReference>
<dbReference type="HOGENOM" id="CLU_042008_0_0_1"/>
<dbReference type="GO" id="GO:0003677">
    <property type="term" value="F:DNA binding"/>
    <property type="evidence" value="ECO:0007669"/>
    <property type="project" value="InterPro"/>
</dbReference>
<accession>T1I3N5</accession>
<dbReference type="VEuPathDB" id="VectorBase:RPRC010904"/>
<feature type="domain" description="Restriction endonuclease type II EcoRII C-terminal" evidence="1">
    <location>
        <begin position="237"/>
        <end position="407"/>
    </location>
</feature>
<organism evidence="2 3">
    <name type="scientific">Rhodnius prolixus</name>
    <name type="common">Triatomid bug</name>
    <dbReference type="NCBI Taxonomy" id="13249"/>
    <lineage>
        <taxon>Eukaryota</taxon>
        <taxon>Metazoa</taxon>
        <taxon>Ecdysozoa</taxon>
        <taxon>Arthropoda</taxon>
        <taxon>Hexapoda</taxon>
        <taxon>Insecta</taxon>
        <taxon>Pterygota</taxon>
        <taxon>Neoptera</taxon>
        <taxon>Paraneoptera</taxon>
        <taxon>Hemiptera</taxon>
        <taxon>Heteroptera</taxon>
        <taxon>Panheteroptera</taxon>
        <taxon>Cimicomorpha</taxon>
        <taxon>Reduviidae</taxon>
        <taxon>Triatominae</taxon>
        <taxon>Rhodnius</taxon>
    </lineage>
</organism>